<name>A0A919IQI6_9ACTN</name>
<dbReference type="InterPro" id="IPR036291">
    <property type="entry name" value="NAD(P)-bd_dom_sf"/>
</dbReference>
<dbReference type="Pfam" id="PF23441">
    <property type="entry name" value="SDR"/>
    <property type="match status" value="1"/>
</dbReference>
<evidence type="ECO:0000256" key="1">
    <source>
        <dbReference type="ARBA" id="ARBA00006484"/>
    </source>
</evidence>
<evidence type="ECO:0000313" key="5">
    <source>
        <dbReference type="Proteomes" id="UP000619479"/>
    </source>
</evidence>
<dbReference type="InterPro" id="IPR051122">
    <property type="entry name" value="SDR_DHRS6-like"/>
</dbReference>
<proteinExistence type="inferred from homology"/>
<evidence type="ECO:0000256" key="3">
    <source>
        <dbReference type="ARBA" id="ARBA00023002"/>
    </source>
</evidence>
<evidence type="ECO:0000256" key="2">
    <source>
        <dbReference type="ARBA" id="ARBA00022857"/>
    </source>
</evidence>
<dbReference type="InterPro" id="IPR057571">
    <property type="entry name" value="SDR_PhqE-like"/>
</dbReference>
<dbReference type="Proteomes" id="UP000619479">
    <property type="component" value="Unassembled WGS sequence"/>
</dbReference>
<dbReference type="PANTHER" id="PTHR43477">
    <property type="entry name" value="DIHYDROANTICAPSIN 7-DEHYDROGENASE"/>
    <property type="match status" value="1"/>
</dbReference>
<comment type="caution">
    <text evidence="4">The sequence shown here is derived from an EMBL/GenBank/DDBJ whole genome shotgun (WGS) entry which is preliminary data.</text>
</comment>
<evidence type="ECO:0000313" key="4">
    <source>
        <dbReference type="EMBL" id="GID67708.1"/>
    </source>
</evidence>
<dbReference type="AlphaFoldDB" id="A0A919IQI6"/>
<keyword evidence="3" id="KW-0560">Oxidoreductase</keyword>
<keyword evidence="2" id="KW-0521">NADP</keyword>
<dbReference type="Gene3D" id="3.40.50.720">
    <property type="entry name" value="NAD(P)-binding Rossmann-like Domain"/>
    <property type="match status" value="1"/>
</dbReference>
<dbReference type="GO" id="GO:0016491">
    <property type="term" value="F:oxidoreductase activity"/>
    <property type="evidence" value="ECO:0007669"/>
    <property type="project" value="UniProtKB-KW"/>
</dbReference>
<dbReference type="EMBL" id="BOMH01000041">
    <property type="protein sequence ID" value="GID67708.1"/>
    <property type="molecule type" value="Genomic_DNA"/>
</dbReference>
<dbReference type="SUPFAM" id="SSF51735">
    <property type="entry name" value="NAD(P)-binding Rossmann-fold domains"/>
    <property type="match status" value="1"/>
</dbReference>
<protein>
    <submittedName>
        <fullName evidence="4">Short-chain dehydrogenase</fullName>
    </submittedName>
</protein>
<dbReference type="PRINTS" id="PR00081">
    <property type="entry name" value="GDHRDH"/>
</dbReference>
<gene>
    <name evidence="4" type="ORF">Acy02nite_55890</name>
</gene>
<sequence length="224" mass="22873">MVVLGGTSGIGYATAAAAAGQGAEVVVVSSDRRRVDDAAARLGATGLTADLTDPPTGLFERIGPFDHLVYTAGGPLSLMPVTSFDPRVAREFFGLRYFGALSAVRAALPFLREGGSITLTTGTAGNRPAPGWALGASICGAMDSLTRALAVELAPIRVNAVRPGVTRSPLWGDDAGDFYEQTAAGVPLGRVGEVTDVADAYLYLIGQSFTTGTILTVDGGALLA</sequence>
<organism evidence="4 5">
    <name type="scientific">Actinoplanes cyaneus</name>
    <dbReference type="NCBI Taxonomy" id="52696"/>
    <lineage>
        <taxon>Bacteria</taxon>
        <taxon>Bacillati</taxon>
        <taxon>Actinomycetota</taxon>
        <taxon>Actinomycetes</taxon>
        <taxon>Micromonosporales</taxon>
        <taxon>Micromonosporaceae</taxon>
        <taxon>Actinoplanes</taxon>
    </lineage>
</organism>
<dbReference type="InterPro" id="IPR002347">
    <property type="entry name" value="SDR_fam"/>
</dbReference>
<accession>A0A919IQI6</accession>
<reference evidence="4" key="1">
    <citation type="submission" date="2021-01" db="EMBL/GenBank/DDBJ databases">
        <title>Whole genome shotgun sequence of Actinoplanes cyaneus NBRC 14990.</title>
        <authorList>
            <person name="Komaki H."/>
            <person name="Tamura T."/>
        </authorList>
    </citation>
    <scope>NUCLEOTIDE SEQUENCE</scope>
    <source>
        <strain evidence="4">NBRC 14990</strain>
    </source>
</reference>
<comment type="similarity">
    <text evidence="1">Belongs to the short-chain dehydrogenases/reductases (SDR) family.</text>
</comment>
<keyword evidence="5" id="KW-1185">Reference proteome</keyword>
<dbReference type="PANTHER" id="PTHR43477:SF1">
    <property type="entry name" value="DIHYDROANTICAPSIN 7-DEHYDROGENASE"/>
    <property type="match status" value="1"/>
</dbReference>